<dbReference type="EMBL" id="UOFZ01000002">
    <property type="protein sequence ID" value="VAX11865.1"/>
    <property type="molecule type" value="Genomic_DNA"/>
</dbReference>
<accession>A0A3B1BZL8</accession>
<organism evidence="2">
    <name type="scientific">hydrothermal vent metagenome</name>
    <dbReference type="NCBI Taxonomy" id="652676"/>
    <lineage>
        <taxon>unclassified sequences</taxon>
        <taxon>metagenomes</taxon>
        <taxon>ecological metagenomes</taxon>
    </lineage>
</organism>
<name>A0A3B1BZL8_9ZZZZ</name>
<dbReference type="PANTHER" id="PTHR35812:SF1">
    <property type="entry name" value="LIPOPROTEIN"/>
    <property type="match status" value="1"/>
</dbReference>
<feature type="domain" description="Lcl C-terminal" evidence="1">
    <location>
        <begin position="43"/>
        <end position="162"/>
    </location>
</feature>
<dbReference type="Pfam" id="PF07603">
    <property type="entry name" value="Lcl_C"/>
    <property type="match status" value="1"/>
</dbReference>
<dbReference type="AlphaFoldDB" id="A0A3B1BZL8"/>
<proteinExistence type="predicted"/>
<dbReference type="PANTHER" id="PTHR35812">
    <property type="entry name" value="LIPOPROTEIN"/>
    <property type="match status" value="1"/>
</dbReference>
<evidence type="ECO:0000313" key="2">
    <source>
        <dbReference type="EMBL" id="VAX11865.1"/>
    </source>
</evidence>
<sequence>MWRISLIISLMLYASTVFAVQICKTDSITATTPTSRYTLNGDGTVTDKETGLMWKQCLEGLSGSDCETGNASAHTWQSALQIPEILNAGAGFAGYIDWRLANIMELQSIVEVQCYDPAINLSVFPNAQTSYVWSSSPAVFSQLTDAWDVNFYGGSFNGKYRSADGNSSTNYLPSSERQRVRLVRGGQ</sequence>
<gene>
    <name evidence="2" type="ORF">MNBD_GAMMA24-920</name>
</gene>
<evidence type="ECO:0000259" key="1">
    <source>
        <dbReference type="Pfam" id="PF07603"/>
    </source>
</evidence>
<reference evidence="2" key="1">
    <citation type="submission" date="2018-06" db="EMBL/GenBank/DDBJ databases">
        <authorList>
            <person name="Zhirakovskaya E."/>
        </authorList>
    </citation>
    <scope>NUCLEOTIDE SEQUENCE</scope>
</reference>
<dbReference type="InterPro" id="IPR011460">
    <property type="entry name" value="Lcl_C"/>
</dbReference>
<protein>
    <recommendedName>
        <fullName evidence="1">Lcl C-terminal domain-containing protein</fullName>
    </recommendedName>
</protein>